<organism evidence="8">
    <name type="scientific">Fonticula alba</name>
    <name type="common">Slime mold</name>
    <dbReference type="NCBI Taxonomy" id="691883"/>
    <lineage>
        <taxon>Eukaryota</taxon>
        <taxon>Rotosphaerida</taxon>
        <taxon>Fonticulaceae</taxon>
        <taxon>Fonticula</taxon>
    </lineage>
</organism>
<accession>A0A058ZB43</accession>
<evidence type="ECO:0000256" key="3">
    <source>
        <dbReference type="ARBA" id="ARBA00022705"/>
    </source>
</evidence>
<keyword evidence="5" id="KW-0539">Nucleus</keyword>
<dbReference type="Pfam" id="PF04042">
    <property type="entry name" value="DNA_pol_E_B"/>
    <property type="match status" value="1"/>
</dbReference>
<dbReference type="STRING" id="691883.A0A058ZB43"/>
<sequence>MSLSSTGIPIAAYRRAIYSAFTRSHGLTLSQEAFDYLVSVLQAIPVDPARPARGNKLPIDQETALLTLARSYTKHASESGSSLISRPALELVVQQLTKLASAAGEAAKSTMSSAAIPAASGADLQTIAAETPAAVAPTTQTPTIDAPTFTIQLDTVALLRVLGAEQQPRLLLDRARNVWNVAPRASPFSKHADGHNAAILERYHLLHARCARHALFRPEHRHAGGMELATTDSLSGRPAEAPPVCLFGLLSRGPDGRPRLEDPYGSIRLDLSSAVANVGLFSAGTFALLEGQLASGSDMTDAMSEGATFRVSHVGFPPSESRAATLSRSLGFTSSTGMDHRSVSGIGDVSGETQWEDAHIEQAAADPRAAWVVLSDVKLDSPVVMRMLERLFGSYQTAAEDWLSAHPGQSLAGLLPDAFLMFGDFTQHGASSDLHHCRTLWAELGALIVRFPLVANRCRFIFVPGPNDHPASGSGGLTGILPAEPIPPEWLEGTLFQWCHPVDAAAISAADRPKNAIRYAHFTSNPCRLLFGPKEFCFFRHDLLGRMRRSLVVPPNLATVSDIRTHLAHTIIENAHLAPHPAPPALLWEYDHVLRLYPLPDAVFLADQLPTHIDEIVHEAESAELSRRRNGADGTTAGGLRMDVDDGAGGVLDPATAASSQVADAEATVSRVVHVPQFSLNGSFIIFYPGTAKTEICKITL</sequence>
<dbReference type="AlphaFoldDB" id="A0A058ZB43"/>
<feature type="domain" description="DNA polymerase alpha/delta/epsilon subunit B" evidence="7">
    <location>
        <begin position="372"/>
        <end position="611"/>
    </location>
</feature>
<evidence type="ECO:0000313" key="9">
    <source>
        <dbReference type="Proteomes" id="UP000030693"/>
    </source>
</evidence>
<dbReference type="InterPro" id="IPR007185">
    <property type="entry name" value="DNA_pol_a/d/e_bsu"/>
</dbReference>
<evidence type="ECO:0000256" key="6">
    <source>
        <dbReference type="ARBA" id="ARBA00032930"/>
    </source>
</evidence>
<evidence type="ECO:0000256" key="1">
    <source>
        <dbReference type="ARBA" id="ARBA00004123"/>
    </source>
</evidence>
<evidence type="ECO:0000256" key="2">
    <source>
        <dbReference type="ARBA" id="ARBA00009560"/>
    </source>
</evidence>
<reference evidence="8" key="1">
    <citation type="submission" date="2013-04" db="EMBL/GenBank/DDBJ databases">
        <title>The Genome Sequence of Fonticula alba ATCC 38817.</title>
        <authorList>
            <consortium name="The Broad Institute Genomics Platform"/>
            <person name="Russ C."/>
            <person name="Cuomo C."/>
            <person name="Burger G."/>
            <person name="Gray M.W."/>
            <person name="Holland P.W.H."/>
            <person name="King N."/>
            <person name="Lang F.B.F."/>
            <person name="Roger A.J."/>
            <person name="Ruiz-Trillo I."/>
            <person name="Brown M."/>
            <person name="Walker B."/>
            <person name="Young S."/>
            <person name="Zeng Q."/>
            <person name="Gargeya S."/>
            <person name="Fitzgerald M."/>
            <person name="Haas B."/>
            <person name="Abouelleil A."/>
            <person name="Allen A.W."/>
            <person name="Alvarado L."/>
            <person name="Arachchi H.M."/>
            <person name="Berlin A.M."/>
            <person name="Chapman S.B."/>
            <person name="Gainer-Dewar J."/>
            <person name="Goldberg J."/>
            <person name="Griggs A."/>
            <person name="Gujja S."/>
            <person name="Hansen M."/>
            <person name="Howarth C."/>
            <person name="Imamovic A."/>
            <person name="Ireland A."/>
            <person name="Larimer J."/>
            <person name="McCowan C."/>
            <person name="Murphy C."/>
            <person name="Pearson M."/>
            <person name="Poon T.W."/>
            <person name="Priest M."/>
            <person name="Roberts A."/>
            <person name="Saif S."/>
            <person name="Shea T."/>
            <person name="Sisk P."/>
            <person name="Sykes S."/>
            <person name="Wortman J."/>
            <person name="Nusbaum C."/>
            <person name="Birren B."/>
        </authorList>
    </citation>
    <scope>NUCLEOTIDE SEQUENCE [LARGE SCALE GENOMIC DNA]</scope>
    <source>
        <strain evidence="8">ATCC 38817</strain>
    </source>
</reference>
<dbReference type="EMBL" id="KB932204">
    <property type="protein sequence ID" value="KCV70647.1"/>
    <property type="molecule type" value="Genomic_DNA"/>
</dbReference>
<dbReference type="Proteomes" id="UP000030693">
    <property type="component" value="Unassembled WGS sequence"/>
</dbReference>
<name>A0A058ZB43_FONAL</name>
<dbReference type="GO" id="GO:0003677">
    <property type="term" value="F:DNA binding"/>
    <property type="evidence" value="ECO:0007669"/>
    <property type="project" value="UniProtKB-KW"/>
</dbReference>
<evidence type="ECO:0000256" key="5">
    <source>
        <dbReference type="ARBA" id="ARBA00023242"/>
    </source>
</evidence>
<dbReference type="GO" id="GO:0008622">
    <property type="term" value="C:epsilon DNA polymerase complex"/>
    <property type="evidence" value="ECO:0007669"/>
    <property type="project" value="InterPro"/>
</dbReference>
<proteinExistence type="inferred from homology"/>
<keyword evidence="9" id="KW-1185">Reference proteome</keyword>
<comment type="similarity">
    <text evidence="2">Belongs to the DNA polymerase epsilon subunit B family.</text>
</comment>
<keyword evidence="3" id="KW-0235">DNA replication</keyword>
<dbReference type="GO" id="GO:0006261">
    <property type="term" value="P:DNA-templated DNA replication"/>
    <property type="evidence" value="ECO:0007669"/>
    <property type="project" value="InterPro"/>
</dbReference>
<evidence type="ECO:0000256" key="4">
    <source>
        <dbReference type="ARBA" id="ARBA00023125"/>
    </source>
</evidence>
<comment type="subcellular location">
    <subcellularLocation>
        <location evidence="1">Nucleus</location>
    </subcellularLocation>
</comment>
<dbReference type="eggNOG" id="KOG3818">
    <property type="taxonomic scope" value="Eukaryota"/>
</dbReference>
<evidence type="ECO:0000313" key="8">
    <source>
        <dbReference type="EMBL" id="KCV70647.1"/>
    </source>
</evidence>
<dbReference type="OrthoDB" id="10254730at2759"/>
<dbReference type="GeneID" id="20527727"/>
<evidence type="ECO:0000259" key="7">
    <source>
        <dbReference type="Pfam" id="PF04042"/>
    </source>
</evidence>
<dbReference type="InterPro" id="IPR016266">
    <property type="entry name" value="POLE2"/>
</dbReference>
<dbReference type="GO" id="GO:0042276">
    <property type="term" value="P:error-prone translesion synthesis"/>
    <property type="evidence" value="ECO:0007669"/>
    <property type="project" value="TreeGrafter"/>
</dbReference>
<dbReference type="OMA" id="TKHASES"/>
<keyword evidence="4" id="KW-0238">DNA-binding</keyword>
<protein>
    <recommendedName>
        <fullName evidence="6">DNA polymerase II subunit 2</fullName>
    </recommendedName>
</protein>
<dbReference type="PANTHER" id="PTHR12708">
    <property type="entry name" value="DNA POLYMERASE EPSILON SUBUNIT B"/>
    <property type="match status" value="1"/>
</dbReference>
<dbReference type="RefSeq" id="XP_009495163.1">
    <property type="nucleotide sequence ID" value="XM_009496888.1"/>
</dbReference>
<dbReference type="PANTHER" id="PTHR12708:SF0">
    <property type="entry name" value="DNA POLYMERASE EPSILON SUBUNIT 2"/>
    <property type="match status" value="1"/>
</dbReference>
<gene>
    <name evidence="8" type="ORF">H696_03002</name>
</gene>